<evidence type="ECO:0000256" key="3">
    <source>
        <dbReference type="ARBA" id="ARBA00023002"/>
    </source>
</evidence>
<dbReference type="GO" id="GO:0006629">
    <property type="term" value="P:lipid metabolic process"/>
    <property type="evidence" value="ECO:0007669"/>
    <property type="project" value="UniProtKB-ARBA"/>
</dbReference>
<dbReference type="SUPFAM" id="SSF48264">
    <property type="entry name" value="Cytochrome P450"/>
    <property type="match status" value="1"/>
</dbReference>
<dbReference type="AlphaFoldDB" id="A0A8K1FJ14"/>
<dbReference type="PRINTS" id="PR00463">
    <property type="entry name" value="EP450I"/>
</dbReference>
<dbReference type="PROSITE" id="PS00086">
    <property type="entry name" value="CYTOCHROME_P450"/>
    <property type="match status" value="1"/>
</dbReference>
<reference evidence="7" key="1">
    <citation type="submission" date="2019-03" db="EMBL/GenBank/DDBJ databases">
        <title>Long read genome sequence of the mycoparasitic Pythium oligandrum ATCC 38472 isolated from sugarbeet rhizosphere.</title>
        <authorList>
            <person name="Gaulin E."/>
        </authorList>
    </citation>
    <scope>NUCLEOTIDE SEQUENCE</scope>
    <source>
        <strain evidence="7">ATCC 38472_TT</strain>
    </source>
</reference>
<proteinExistence type="inferred from homology"/>
<dbReference type="GO" id="GO:0020037">
    <property type="term" value="F:heme binding"/>
    <property type="evidence" value="ECO:0007669"/>
    <property type="project" value="InterPro"/>
</dbReference>
<evidence type="ECO:0000256" key="2">
    <source>
        <dbReference type="ARBA" id="ARBA00022723"/>
    </source>
</evidence>
<dbReference type="InterPro" id="IPR036396">
    <property type="entry name" value="Cyt_P450_sf"/>
</dbReference>
<evidence type="ECO:0000313" key="8">
    <source>
        <dbReference type="Proteomes" id="UP000794436"/>
    </source>
</evidence>
<evidence type="ECO:0000256" key="6">
    <source>
        <dbReference type="RuleBase" id="RU000461"/>
    </source>
</evidence>
<gene>
    <name evidence="7" type="ORF">Poli38472_008237</name>
</gene>
<evidence type="ECO:0008006" key="9">
    <source>
        <dbReference type="Google" id="ProtNLM"/>
    </source>
</evidence>
<accession>A0A8K1FJ14</accession>
<feature type="binding site" description="axial binding residue" evidence="5">
    <location>
        <position position="472"/>
    </location>
    <ligand>
        <name>heme</name>
        <dbReference type="ChEBI" id="CHEBI:30413"/>
    </ligand>
    <ligandPart>
        <name>Fe</name>
        <dbReference type="ChEBI" id="CHEBI:18248"/>
    </ligandPart>
</feature>
<dbReference type="Pfam" id="PF00067">
    <property type="entry name" value="p450"/>
    <property type="match status" value="1"/>
</dbReference>
<keyword evidence="5 6" id="KW-0349">Heme</keyword>
<evidence type="ECO:0000256" key="1">
    <source>
        <dbReference type="ARBA" id="ARBA00010617"/>
    </source>
</evidence>
<keyword evidence="6" id="KW-0503">Monooxygenase</keyword>
<comment type="similarity">
    <text evidence="1 6">Belongs to the cytochrome P450 family.</text>
</comment>
<dbReference type="PANTHER" id="PTHR24296">
    <property type="entry name" value="CYTOCHROME P450"/>
    <property type="match status" value="1"/>
</dbReference>
<evidence type="ECO:0000313" key="7">
    <source>
        <dbReference type="EMBL" id="TMW65595.1"/>
    </source>
</evidence>
<dbReference type="InterPro" id="IPR001128">
    <property type="entry name" value="Cyt_P450"/>
</dbReference>
<dbReference type="EMBL" id="SPLM01000037">
    <property type="protein sequence ID" value="TMW65595.1"/>
    <property type="molecule type" value="Genomic_DNA"/>
</dbReference>
<keyword evidence="2 5" id="KW-0479">Metal-binding</keyword>
<organism evidence="7 8">
    <name type="scientific">Pythium oligandrum</name>
    <name type="common">Mycoparasitic fungus</name>
    <dbReference type="NCBI Taxonomy" id="41045"/>
    <lineage>
        <taxon>Eukaryota</taxon>
        <taxon>Sar</taxon>
        <taxon>Stramenopiles</taxon>
        <taxon>Oomycota</taxon>
        <taxon>Peronosporomycetes</taxon>
        <taxon>Pythiales</taxon>
        <taxon>Pythiaceae</taxon>
        <taxon>Pythium</taxon>
    </lineage>
</organism>
<name>A0A8K1FJ14_PYTOL</name>
<dbReference type="GO" id="GO:0005506">
    <property type="term" value="F:iron ion binding"/>
    <property type="evidence" value="ECO:0007669"/>
    <property type="project" value="InterPro"/>
</dbReference>
<protein>
    <recommendedName>
        <fullName evidence="9">Cytochrome P450</fullName>
    </recommendedName>
</protein>
<dbReference type="PRINTS" id="PR00385">
    <property type="entry name" value="P450"/>
</dbReference>
<dbReference type="GO" id="GO:0004497">
    <property type="term" value="F:monooxygenase activity"/>
    <property type="evidence" value="ECO:0007669"/>
    <property type="project" value="UniProtKB-KW"/>
</dbReference>
<dbReference type="OrthoDB" id="155724at2759"/>
<dbReference type="InterPro" id="IPR017972">
    <property type="entry name" value="Cyt_P450_CS"/>
</dbReference>
<comment type="caution">
    <text evidence="7">The sequence shown here is derived from an EMBL/GenBank/DDBJ whole genome shotgun (WGS) entry which is preliminary data.</text>
</comment>
<sequence length="524" mass="59887">MQIVLPKFDVDLSNANGTTLAAGGALALGLILASHHLLQGDSKNGIKPRKIHRPDSTQPILGNVADVSQSHRYHTWMMEQSLKFKNEPWLWSVPGSSILMVCTPEAFEEMTITQQDVFIKGKFQNDRIEHFLGRGLVASDGERWHRQRKAGVKFFSSRTLRAFMTQAMKKNMGRLDEVMQKSMQTGEQVNLLKLFHDFTMQTFMEMGLGVELDWIGRKEQHPFELAVDLGTMIVNRRFRIPEFVWKLERWLNIGEEKVLAGYLDTMYTFMNRVVQESLDRVNEKKSKPDSGSKEEIKSVVELFVEQSADEEGLRPDDLVEFLMTFVLAARDTTALTLSWLFYELGHNPQVEKKLREELAEKLNIDKDTYLTTEHARELTYLEATIKEALRYYPAAPFTMRQATKDTFLCGDIFVKKGQVIGLSAYVMNRNPDVWGPDANEFKPERWIDPETGNIINMPAHKFFTFGAGPRACVGMSLAMMELRVIIANLIHKYRFDVDPSNDGSYFAAIALNMQNPLFANVHNA</sequence>
<evidence type="ECO:0000256" key="4">
    <source>
        <dbReference type="ARBA" id="ARBA00023004"/>
    </source>
</evidence>
<keyword evidence="4 5" id="KW-0408">Iron</keyword>
<dbReference type="GO" id="GO:0016705">
    <property type="term" value="F:oxidoreductase activity, acting on paired donors, with incorporation or reduction of molecular oxygen"/>
    <property type="evidence" value="ECO:0007669"/>
    <property type="project" value="InterPro"/>
</dbReference>
<dbReference type="Gene3D" id="1.10.630.10">
    <property type="entry name" value="Cytochrome P450"/>
    <property type="match status" value="1"/>
</dbReference>
<keyword evidence="8" id="KW-1185">Reference proteome</keyword>
<dbReference type="Proteomes" id="UP000794436">
    <property type="component" value="Unassembled WGS sequence"/>
</dbReference>
<comment type="cofactor">
    <cofactor evidence="5">
        <name>heme</name>
        <dbReference type="ChEBI" id="CHEBI:30413"/>
    </cofactor>
</comment>
<dbReference type="InterPro" id="IPR002401">
    <property type="entry name" value="Cyt_P450_E_grp-I"/>
</dbReference>
<evidence type="ECO:0000256" key="5">
    <source>
        <dbReference type="PIRSR" id="PIRSR602401-1"/>
    </source>
</evidence>
<keyword evidence="3 6" id="KW-0560">Oxidoreductase</keyword>